<evidence type="ECO:0000256" key="6">
    <source>
        <dbReference type="ARBA" id="ARBA00023077"/>
    </source>
</evidence>
<reference evidence="15 16" key="1">
    <citation type="submission" date="2016-01" db="EMBL/GenBank/DDBJ databases">
        <authorList>
            <person name="Brown R."/>
        </authorList>
    </citation>
    <scope>NUCLEOTIDE SEQUENCE [LARGE SCALE GENOMIC DNA]</scope>
    <source>
        <strain evidence="15">Sporomusa sphaeroides DSM 2875</strain>
    </source>
</reference>
<keyword evidence="8 15" id="KW-0675">Receptor</keyword>
<feature type="signal peptide" evidence="12">
    <location>
        <begin position="1"/>
        <end position="27"/>
    </location>
</feature>
<accession>A0ABM9W4S6</accession>
<sequence length="650" mass="74057">MKKQRKKIVCSLLSSTLIWGFSTVALAEEPEELFALEEVVVTASRMPTKLSETAANVTVVTRDDIEKGNYTNVPEILGQTNIVLESNSERIPESSPLINGDHRVLILIDGRRINANTFMNGTQFGTINMNLLPSVKNIERIEIVRGPASALYGSDAAGGVINIITRQATQEDTTVYSEFGNWGLRRYGFTTENKVDGFGYRIAYEHKDQDYFEYKDYKTGEIKRMPNSSIDEDALSLRLDKELSGGRSLSLAFDHDDSRDGSYHQPPGMPYYMPETYKKTKVNNVALTYNWPQGASTDNMFRIYRNDSSYHWYDWGYAMYPVAEKERYITDKVFGGEWQQTRRLNDKHTLVSGADWRRSHVKWLAYDIDNTLSNRAVYLEDRWKLDDRWIFSSGVRYDKTNTFGGKATSRFSLNRELDKNSNAYLSWGQVFRTPLANELYGGGGGSVGNPELRPETGDTVTVGVNTQLSDDTKIQASVFSSRIKDAIRWSPDANNLYAPWTTENVANEKRHGGEISLVHELSPQWNVSVGYSYVKIKIKEKDEIDYHEDPDNAQPQGYRLQVGYNQDKWNAGVTLRGATGRDLQAFASEDYWVVDLNANYQMDRDTRAYLKVYNLANKAYDVRGSYRDIKLPGAYPMPARYIAFGLERHI</sequence>
<keyword evidence="9 10" id="KW-0998">Cell outer membrane</keyword>
<name>A0ABM9W4S6_9FIRM</name>
<evidence type="ECO:0000256" key="11">
    <source>
        <dbReference type="RuleBase" id="RU003357"/>
    </source>
</evidence>
<dbReference type="PROSITE" id="PS52016">
    <property type="entry name" value="TONB_DEPENDENT_REC_3"/>
    <property type="match status" value="1"/>
</dbReference>
<feature type="domain" description="TonB-dependent receptor plug" evidence="14">
    <location>
        <begin position="50"/>
        <end position="160"/>
    </location>
</feature>
<protein>
    <submittedName>
        <fullName evidence="15">Colicin I receptor</fullName>
    </submittedName>
</protein>
<evidence type="ECO:0000256" key="7">
    <source>
        <dbReference type="ARBA" id="ARBA00023136"/>
    </source>
</evidence>
<comment type="caution">
    <text evidence="15">The sequence shown here is derived from an EMBL/GenBank/DDBJ whole genome shotgun (WGS) entry which is preliminary data.</text>
</comment>
<dbReference type="InterPro" id="IPR037066">
    <property type="entry name" value="Plug_dom_sf"/>
</dbReference>
<dbReference type="InterPro" id="IPR036942">
    <property type="entry name" value="Beta-barrel_TonB_sf"/>
</dbReference>
<feature type="domain" description="TonB-dependent receptor-like beta-barrel" evidence="13">
    <location>
        <begin position="248"/>
        <end position="615"/>
    </location>
</feature>
<gene>
    <name evidence="15" type="primary">cirA_6</name>
    <name evidence="15" type="ORF">SSPH_02831</name>
</gene>
<evidence type="ECO:0000256" key="1">
    <source>
        <dbReference type="ARBA" id="ARBA00004571"/>
    </source>
</evidence>
<proteinExistence type="inferred from homology"/>
<keyword evidence="16" id="KW-1185">Reference proteome</keyword>
<evidence type="ECO:0000256" key="12">
    <source>
        <dbReference type="SAM" id="SignalP"/>
    </source>
</evidence>
<evidence type="ECO:0000259" key="13">
    <source>
        <dbReference type="Pfam" id="PF00593"/>
    </source>
</evidence>
<dbReference type="CDD" id="cd01347">
    <property type="entry name" value="ligand_gated_channel"/>
    <property type="match status" value="1"/>
</dbReference>
<dbReference type="Gene3D" id="2.40.170.20">
    <property type="entry name" value="TonB-dependent receptor, beta-barrel domain"/>
    <property type="match status" value="1"/>
</dbReference>
<dbReference type="InterPro" id="IPR012910">
    <property type="entry name" value="Plug_dom"/>
</dbReference>
<keyword evidence="3 10" id="KW-1134">Transmembrane beta strand</keyword>
<comment type="similarity">
    <text evidence="10 11">Belongs to the TonB-dependent receptor family.</text>
</comment>
<keyword evidence="6 11" id="KW-0798">TonB box</keyword>
<keyword evidence="7 10" id="KW-0472">Membrane</keyword>
<feature type="chain" id="PRO_5046923386" evidence="12">
    <location>
        <begin position="28"/>
        <end position="650"/>
    </location>
</feature>
<evidence type="ECO:0000256" key="8">
    <source>
        <dbReference type="ARBA" id="ARBA00023170"/>
    </source>
</evidence>
<evidence type="ECO:0000256" key="9">
    <source>
        <dbReference type="ARBA" id="ARBA00023237"/>
    </source>
</evidence>
<dbReference type="SUPFAM" id="SSF56935">
    <property type="entry name" value="Porins"/>
    <property type="match status" value="1"/>
</dbReference>
<dbReference type="PANTHER" id="PTHR30069">
    <property type="entry name" value="TONB-DEPENDENT OUTER MEMBRANE RECEPTOR"/>
    <property type="match status" value="1"/>
</dbReference>
<evidence type="ECO:0000313" key="15">
    <source>
        <dbReference type="EMBL" id="CVK20164.1"/>
    </source>
</evidence>
<dbReference type="RefSeq" id="WP_083945387.1">
    <property type="nucleotide sequence ID" value="NZ_CP146991.1"/>
</dbReference>
<dbReference type="Gene3D" id="2.170.130.10">
    <property type="entry name" value="TonB-dependent receptor, plug domain"/>
    <property type="match status" value="1"/>
</dbReference>
<comment type="subcellular location">
    <subcellularLocation>
        <location evidence="1 10">Cell outer membrane</location>
        <topology evidence="1 10">Multi-pass membrane protein</topology>
    </subcellularLocation>
</comment>
<evidence type="ECO:0000256" key="10">
    <source>
        <dbReference type="PROSITE-ProRule" id="PRU01360"/>
    </source>
</evidence>
<evidence type="ECO:0000259" key="14">
    <source>
        <dbReference type="Pfam" id="PF07715"/>
    </source>
</evidence>
<evidence type="ECO:0000256" key="5">
    <source>
        <dbReference type="ARBA" id="ARBA00022729"/>
    </source>
</evidence>
<dbReference type="InterPro" id="IPR039426">
    <property type="entry name" value="TonB-dep_rcpt-like"/>
</dbReference>
<keyword evidence="4 10" id="KW-0812">Transmembrane</keyword>
<evidence type="ECO:0000256" key="2">
    <source>
        <dbReference type="ARBA" id="ARBA00022448"/>
    </source>
</evidence>
<dbReference type="PANTHER" id="PTHR30069:SF29">
    <property type="entry name" value="HEMOGLOBIN AND HEMOGLOBIN-HAPTOGLOBIN-BINDING PROTEIN 1-RELATED"/>
    <property type="match status" value="1"/>
</dbReference>
<dbReference type="Proteomes" id="UP000245702">
    <property type="component" value="Unassembled WGS sequence"/>
</dbReference>
<evidence type="ECO:0000256" key="4">
    <source>
        <dbReference type="ARBA" id="ARBA00022692"/>
    </source>
</evidence>
<organism evidence="15 16">
    <name type="scientific">Sporomusa sphaeroides DSM 2875</name>
    <dbReference type="NCBI Taxonomy" id="1337886"/>
    <lineage>
        <taxon>Bacteria</taxon>
        <taxon>Bacillati</taxon>
        <taxon>Bacillota</taxon>
        <taxon>Negativicutes</taxon>
        <taxon>Selenomonadales</taxon>
        <taxon>Sporomusaceae</taxon>
        <taxon>Sporomusa</taxon>
    </lineage>
</organism>
<dbReference type="EMBL" id="FCOW01000015">
    <property type="protein sequence ID" value="CVK20164.1"/>
    <property type="molecule type" value="Genomic_DNA"/>
</dbReference>
<keyword evidence="2 10" id="KW-0813">Transport</keyword>
<keyword evidence="5 12" id="KW-0732">Signal</keyword>
<evidence type="ECO:0000256" key="3">
    <source>
        <dbReference type="ARBA" id="ARBA00022452"/>
    </source>
</evidence>
<dbReference type="Pfam" id="PF07715">
    <property type="entry name" value="Plug"/>
    <property type="match status" value="1"/>
</dbReference>
<evidence type="ECO:0000313" key="16">
    <source>
        <dbReference type="Proteomes" id="UP000245702"/>
    </source>
</evidence>
<dbReference type="Pfam" id="PF00593">
    <property type="entry name" value="TonB_dep_Rec_b-barrel"/>
    <property type="match status" value="1"/>
</dbReference>
<dbReference type="InterPro" id="IPR000531">
    <property type="entry name" value="Beta-barrel_TonB"/>
</dbReference>